<dbReference type="PANTHER" id="PTHR34107:SF1">
    <property type="entry name" value="SLL0198 PROTEIN"/>
    <property type="match status" value="1"/>
</dbReference>
<evidence type="ECO:0000313" key="3">
    <source>
        <dbReference type="Proteomes" id="UP001596391"/>
    </source>
</evidence>
<comment type="caution">
    <text evidence="2">The sequence shown here is derived from an EMBL/GenBank/DDBJ whole genome shotgun (WGS) entry which is preliminary data.</text>
</comment>
<organism evidence="2 3">
    <name type="scientific">Granulicella cerasi</name>
    <dbReference type="NCBI Taxonomy" id="741063"/>
    <lineage>
        <taxon>Bacteria</taxon>
        <taxon>Pseudomonadati</taxon>
        <taxon>Acidobacteriota</taxon>
        <taxon>Terriglobia</taxon>
        <taxon>Terriglobales</taxon>
        <taxon>Acidobacteriaceae</taxon>
        <taxon>Granulicella</taxon>
    </lineage>
</organism>
<dbReference type="Pfam" id="PF05685">
    <property type="entry name" value="Uma2"/>
    <property type="match status" value="1"/>
</dbReference>
<keyword evidence="2" id="KW-0378">Hydrolase</keyword>
<proteinExistence type="predicted"/>
<name>A0ABW1ZBE5_9BACT</name>
<dbReference type="InterPro" id="IPR012296">
    <property type="entry name" value="Nuclease_put_TT1808"/>
</dbReference>
<keyword evidence="2" id="KW-0540">Nuclease</keyword>
<dbReference type="Gene3D" id="3.90.1570.10">
    <property type="entry name" value="tt1808, chain A"/>
    <property type="match status" value="1"/>
</dbReference>
<keyword evidence="3" id="KW-1185">Reference proteome</keyword>
<dbReference type="EMBL" id="JBHSWI010000001">
    <property type="protein sequence ID" value="MFC6646727.1"/>
    <property type="molecule type" value="Genomic_DNA"/>
</dbReference>
<evidence type="ECO:0000313" key="2">
    <source>
        <dbReference type="EMBL" id="MFC6646727.1"/>
    </source>
</evidence>
<accession>A0ABW1ZBE5</accession>
<gene>
    <name evidence="2" type="ORF">ACFQBQ_14255</name>
</gene>
<dbReference type="InterPro" id="IPR008538">
    <property type="entry name" value="Uma2"/>
</dbReference>
<feature type="domain" description="Putative restriction endonuclease" evidence="1">
    <location>
        <begin position="13"/>
        <end position="151"/>
    </location>
</feature>
<reference evidence="3" key="1">
    <citation type="journal article" date="2019" name="Int. J. Syst. Evol. Microbiol.">
        <title>The Global Catalogue of Microorganisms (GCM) 10K type strain sequencing project: providing services to taxonomists for standard genome sequencing and annotation.</title>
        <authorList>
            <consortium name="The Broad Institute Genomics Platform"/>
            <consortium name="The Broad Institute Genome Sequencing Center for Infectious Disease"/>
            <person name="Wu L."/>
            <person name="Ma J."/>
        </authorList>
    </citation>
    <scope>NUCLEOTIDE SEQUENCE [LARGE SCALE GENOMIC DNA]</scope>
    <source>
        <strain evidence="3">CGMCC 1.16026</strain>
    </source>
</reference>
<sequence length="177" mass="20059">MAAAMTTPFVSVDEYLRTSYSPDVEYLDGVIEERNLGEFDHSDLQRILTTIFGVNAKAWGIKALPELRTQVAPMRYRVPDLLVIEATRPRTPIIKQAPLLCIEILSPEDRWPRMEVKLRDYFEMGVPEVWVFDPESRSVIVVKRDGSRTEHREGALTLSGTPVQLSLAEVFAVLDEG</sequence>
<keyword evidence="2" id="KW-0255">Endonuclease</keyword>
<protein>
    <submittedName>
        <fullName evidence="2">Uma2 family endonuclease</fullName>
    </submittedName>
</protein>
<evidence type="ECO:0000259" key="1">
    <source>
        <dbReference type="Pfam" id="PF05685"/>
    </source>
</evidence>
<dbReference type="InterPro" id="IPR011335">
    <property type="entry name" value="Restrct_endonuc-II-like"/>
</dbReference>
<dbReference type="CDD" id="cd06260">
    <property type="entry name" value="DUF820-like"/>
    <property type="match status" value="1"/>
</dbReference>
<dbReference type="SUPFAM" id="SSF52980">
    <property type="entry name" value="Restriction endonuclease-like"/>
    <property type="match status" value="1"/>
</dbReference>
<dbReference type="RefSeq" id="WP_263370378.1">
    <property type="nucleotide sequence ID" value="NZ_JAGSYD010000001.1"/>
</dbReference>
<dbReference type="GO" id="GO:0004519">
    <property type="term" value="F:endonuclease activity"/>
    <property type="evidence" value="ECO:0007669"/>
    <property type="project" value="UniProtKB-KW"/>
</dbReference>
<dbReference type="PANTHER" id="PTHR34107">
    <property type="entry name" value="SLL0198 PROTEIN-RELATED"/>
    <property type="match status" value="1"/>
</dbReference>
<dbReference type="Proteomes" id="UP001596391">
    <property type="component" value="Unassembled WGS sequence"/>
</dbReference>